<reference evidence="2 5" key="2">
    <citation type="submission" date="2018-01" db="EMBL/GenBank/DDBJ databases">
        <title>Complete genome sequence of Caulobacter flavus RHGG3.</title>
        <authorList>
            <person name="Yang E."/>
        </authorList>
    </citation>
    <scope>NUCLEOTIDE SEQUENCE [LARGE SCALE GENOMIC DNA]</scope>
    <source>
        <strain evidence="2 5">RHGG3</strain>
    </source>
</reference>
<evidence type="ECO:0000313" key="4">
    <source>
        <dbReference type="Proteomes" id="UP000234483"/>
    </source>
</evidence>
<dbReference type="EMBL" id="CP026100">
    <property type="protein sequence ID" value="AYV45004.1"/>
    <property type="molecule type" value="Genomic_DNA"/>
</dbReference>
<keyword evidence="5" id="KW-1185">Reference proteome</keyword>
<sequence length="74" mass="8329">MSAQWRIEIRLGDGHAPLRSVLVEADTEVEALRQVLEEAERDHVAAEELLLDGQEEVFSRTEVLDGHVEHQAQA</sequence>
<dbReference type="RefSeq" id="WP_101712862.1">
    <property type="nucleotide sequence ID" value="NZ_CP026100.1"/>
</dbReference>
<proteinExistence type="predicted"/>
<feature type="coiled-coil region" evidence="1">
    <location>
        <begin position="22"/>
        <end position="56"/>
    </location>
</feature>
<keyword evidence="1" id="KW-0175">Coiled coil</keyword>
<organism evidence="3 4">
    <name type="scientific">Caulobacter flavus</name>
    <dbReference type="NCBI Taxonomy" id="1679497"/>
    <lineage>
        <taxon>Bacteria</taxon>
        <taxon>Pseudomonadati</taxon>
        <taxon>Pseudomonadota</taxon>
        <taxon>Alphaproteobacteria</taxon>
        <taxon>Caulobacterales</taxon>
        <taxon>Caulobacteraceae</taxon>
        <taxon>Caulobacter</taxon>
    </lineage>
</organism>
<accession>A0A2N5CUR3</accession>
<gene>
    <name evidence="2" type="ORF">C1707_01320</name>
    <name evidence="3" type="ORF">CFHF_09935</name>
</gene>
<dbReference type="AlphaFoldDB" id="A0A2N5CUR3"/>
<name>A0A2N5CUR3_9CAUL</name>
<reference evidence="3 4" key="1">
    <citation type="submission" date="2017-12" db="EMBL/GenBank/DDBJ databases">
        <title>The genome sequence of Caulobacter flavus CGMCC1 15093.</title>
        <authorList>
            <person name="Gao J."/>
            <person name="Mao X."/>
            <person name="Sun J."/>
        </authorList>
    </citation>
    <scope>NUCLEOTIDE SEQUENCE [LARGE SCALE GENOMIC DNA]</scope>
    <source>
        <strain evidence="3 4">CGMCC1 15093</strain>
    </source>
</reference>
<evidence type="ECO:0000313" key="3">
    <source>
        <dbReference type="EMBL" id="PLR17272.1"/>
    </source>
</evidence>
<dbReference type="EMBL" id="PJRQ01000018">
    <property type="protein sequence ID" value="PLR17272.1"/>
    <property type="molecule type" value="Genomic_DNA"/>
</dbReference>
<evidence type="ECO:0000313" key="5">
    <source>
        <dbReference type="Proteomes" id="UP000281192"/>
    </source>
</evidence>
<dbReference type="KEGG" id="cfh:C1707_01320"/>
<dbReference type="Proteomes" id="UP000234483">
    <property type="component" value="Unassembled WGS sequence"/>
</dbReference>
<evidence type="ECO:0000313" key="2">
    <source>
        <dbReference type="EMBL" id="AYV45004.1"/>
    </source>
</evidence>
<evidence type="ECO:0000256" key="1">
    <source>
        <dbReference type="SAM" id="Coils"/>
    </source>
</evidence>
<protein>
    <submittedName>
        <fullName evidence="3">Uncharacterized protein</fullName>
    </submittedName>
</protein>
<dbReference type="Proteomes" id="UP000281192">
    <property type="component" value="Chromosome"/>
</dbReference>
<dbReference type="OrthoDB" id="7190631at2"/>